<accession>A0AAD2PW86</accession>
<reference evidence="3" key="1">
    <citation type="submission" date="2023-08" db="EMBL/GenBank/DDBJ databases">
        <authorList>
            <person name="Audoor S."/>
            <person name="Bilcke G."/>
        </authorList>
    </citation>
    <scope>NUCLEOTIDE SEQUENCE</scope>
</reference>
<evidence type="ECO:0000313" key="4">
    <source>
        <dbReference type="Proteomes" id="UP001295423"/>
    </source>
</evidence>
<evidence type="ECO:0000313" key="3">
    <source>
        <dbReference type="EMBL" id="CAJ1959407.1"/>
    </source>
</evidence>
<keyword evidence="2" id="KW-0472">Membrane</keyword>
<evidence type="ECO:0000256" key="1">
    <source>
        <dbReference type="SAM" id="Coils"/>
    </source>
</evidence>
<keyword evidence="4" id="KW-1185">Reference proteome</keyword>
<comment type="caution">
    <text evidence="3">The sequence shown here is derived from an EMBL/GenBank/DDBJ whole genome shotgun (WGS) entry which is preliminary data.</text>
</comment>
<keyword evidence="1" id="KW-0175">Coiled coil</keyword>
<gene>
    <name evidence="3" type="ORF">CYCCA115_LOCUS17829</name>
</gene>
<feature type="transmembrane region" description="Helical" evidence="2">
    <location>
        <begin position="6"/>
        <end position="30"/>
    </location>
</feature>
<keyword evidence="2" id="KW-0812">Transmembrane</keyword>
<dbReference type="Proteomes" id="UP001295423">
    <property type="component" value="Unassembled WGS sequence"/>
</dbReference>
<protein>
    <submittedName>
        <fullName evidence="3">Uncharacterized protein</fullName>
    </submittedName>
</protein>
<organism evidence="3 4">
    <name type="scientific">Cylindrotheca closterium</name>
    <dbReference type="NCBI Taxonomy" id="2856"/>
    <lineage>
        <taxon>Eukaryota</taxon>
        <taxon>Sar</taxon>
        <taxon>Stramenopiles</taxon>
        <taxon>Ochrophyta</taxon>
        <taxon>Bacillariophyta</taxon>
        <taxon>Bacillariophyceae</taxon>
        <taxon>Bacillariophycidae</taxon>
        <taxon>Bacillariales</taxon>
        <taxon>Bacillariaceae</taxon>
        <taxon>Cylindrotheca</taxon>
    </lineage>
</organism>
<feature type="coiled-coil region" evidence="1">
    <location>
        <begin position="240"/>
        <end position="288"/>
    </location>
</feature>
<name>A0AAD2PW86_9STRA</name>
<dbReference type="EMBL" id="CAKOGP040001992">
    <property type="protein sequence ID" value="CAJ1959407.1"/>
    <property type="molecule type" value="Genomic_DNA"/>
</dbReference>
<sequence>MPSTTNVIIFAVVPIFLLTPGVNGFGVLGLQQSRSPSLRFQISPFARVERTTTTTSALYADGEKDDESIGKGMEDAFKQLDNLKSLDDDVFTVPDRKVQDEAFAKAMETLDLKGLEDVEPPPPEAEAALYSDMASELASASEIDLIDDVKSQLGGVKTEIPKFDPASRDTEKFLEKALTEAIEEASAMADVDKESLLDNKEIMKEIKAIFDRANDELLDGLEDIRKEQMALAESSAERNSQATQDRIREDEERLAAADANMKKMLAKVNVEAKNVEEAINDLRAAQQEIDGGMDSQLIDLKKGGLLKQSILVGALLFSLRAVSDGIAFASGDSTHLLPALIQGGIALLCLAILIFTK</sequence>
<dbReference type="AlphaFoldDB" id="A0AAD2PW86"/>
<feature type="transmembrane region" description="Helical" evidence="2">
    <location>
        <begin position="336"/>
        <end position="355"/>
    </location>
</feature>
<keyword evidence="2" id="KW-1133">Transmembrane helix</keyword>
<proteinExistence type="predicted"/>
<evidence type="ECO:0000256" key="2">
    <source>
        <dbReference type="SAM" id="Phobius"/>
    </source>
</evidence>